<dbReference type="InterPro" id="IPR002669">
    <property type="entry name" value="UreD"/>
</dbReference>
<keyword evidence="3" id="KW-0996">Nickel insertion</keyword>
<reference evidence="4" key="1">
    <citation type="submission" date="2020-12" db="EMBL/GenBank/DDBJ databases">
        <title>Pontibaca salina gen. nov., sp. nov., isolated from marine sediment.</title>
        <authorList>
            <person name="Bo J."/>
            <person name="Wang S."/>
            <person name="Song X."/>
            <person name="Du Z."/>
        </authorList>
    </citation>
    <scope>NUCLEOTIDE SEQUENCE</scope>
    <source>
        <strain evidence="4">S1109L</strain>
    </source>
</reference>
<proteinExistence type="inferred from homology"/>
<evidence type="ECO:0000256" key="3">
    <source>
        <dbReference type="HAMAP-Rule" id="MF_01384"/>
    </source>
</evidence>
<accession>A0A934HN09</accession>
<dbReference type="AlphaFoldDB" id="A0A934HN09"/>
<gene>
    <name evidence="3" type="primary">ureD</name>
    <name evidence="4" type="ORF">JAO82_08675</name>
</gene>
<name>A0A934HN09_9RHOB</name>
<sequence>MDDGPSQDMATVYIQSSSGGLYTEDELITEVTARPKTLVHLTTQASTIVHGASRGPSCQSTDLKVEEGAFLEFTPEPVILFPNAQLKSKLRLEIAESASAIIFDSFLAHDYAGGSDVFEMYENDLSAFRPNGVPMIIDRVKFSGKDFATGLTGKMSAYACHGNFFAIAPEADIEKLINDCRRGLEDTRDSLVGVSVLPDGRGISARILSRNAIGLRAALIRLWEVSRLAITGSPPNPRKK</sequence>
<dbReference type="RefSeq" id="WP_198685985.1">
    <property type="nucleotide sequence ID" value="NZ_JAEIJD010000006.1"/>
</dbReference>
<comment type="subunit">
    <text evidence="3">UreD, UreF and UreG form a complex that acts as a GTP-hydrolysis-dependent molecular chaperone, activating the urease apoprotein by helping to assemble the nickel containing metallocenter of UreC. The UreE protein probably delivers the nickel.</text>
</comment>
<dbReference type="GO" id="GO:0005737">
    <property type="term" value="C:cytoplasm"/>
    <property type="evidence" value="ECO:0007669"/>
    <property type="project" value="UniProtKB-SubCell"/>
</dbReference>
<keyword evidence="5" id="KW-1185">Reference proteome</keyword>
<dbReference type="PANTHER" id="PTHR33643">
    <property type="entry name" value="UREASE ACCESSORY PROTEIN D"/>
    <property type="match status" value="1"/>
</dbReference>
<dbReference type="GO" id="GO:0016151">
    <property type="term" value="F:nickel cation binding"/>
    <property type="evidence" value="ECO:0007669"/>
    <property type="project" value="UniProtKB-UniRule"/>
</dbReference>
<comment type="subcellular location">
    <subcellularLocation>
        <location evidence="3">Cytoplasm</location>
    </subcellularLocation>
</comment>
<comment type="caution">
    <text evidence="4">The sequence shown here is derived from an EMBL/GenBank/DDBJ whole genome shotgun (WGS) entry which is preliminary data.</text>
</comment>
<evidence type="ECO:0000313" key="5">
    <source>
        <dbReference type="Proteomes" id="UP000613255"/>
    </source>
</evidence>
<evidence type="ECO:0000313" key="4">
    <source>
        <dbReference type="EMBL" id="MBI6629956.1"/>
    </source>
</evidence>
<evidence type="ECO:0000256" key="2">
    <source>
        <dbReference type="ARBA" id="ARBA00023186"/>
    </source>
</evidence>
<protein>
    <recommendedName>
        <fullName evidence="3">Urease accessory protein UreD</fullName>
    </recommendedName>
</protein>
<evidence type="ECO:0000256" key="1">
    <source>
        <dbReference type="ARBA" id="ARBA00007177"/>
    </source>
</evidence>
<comment type="function">
    <text evidence="3">Required for maturation of urease via the functional incorporation of the urease nickel metallocenter.</text>
</comment>
<keyword evidence="3" id="KW-0963">Cytoplasm</keyword>
<dbReference type="Pfam" id="PF01774">
    <property type="entry name" value="UreD"/>
    <property type="match status" value="1"/>
</dbReference>
<dbReference type="HAMAP" id="MF_01384">
    <property type="entry name" value="UreD"/>
    <property type="match status" value="1"/>
</dbReference>
<keyword evidence="2 3" id="KW-0143">Chaperone</keyword>
<organism evidence="4 5">
    <name type="scientific">Pontibaca salina</name>
    <dbReference type="NCBI Taxonomy" id="2795731"/>
    <lineage>
        <taxon>Bacteria</taxon>
        <taxon>Pseudomonadati</taxon>
        <taxon>Pseudomonadota</taxon>
        <taxon>Alphaproteobacteria</taxon>
        <taxon>Rhodobacterales</taxon>
        <taxon>Roseobacteraceae</taxon>
        <taxon>Pontibaca</taxon>
    </lineage>
</organism>
<dbReference type="PANTHER" id="PTHR33643:SF1">
    <property type="entry name" value="UREASE ACCESSORY PROTEIN D"/>
    <property type="match status" value="1"/>
</dbReference>
<dbReference type="EMBL" id="JAEIJD010000006">
    <property type="protein sequence ID" value="MBI6629956.1"/>
    <property type="molecule type" value="Genomic_DNA"/>
</dbReference>
<comment type="similarity">
    <text evidence="1 3">Belongs to the UreD family.</text>
</comment>
<dbReference type="Proteomes" id="UP000613255">
    <property type="component" value="Unassembled WGS sequence"/>
</dbReference>